<dbReference type="Proteomes" id="UP000248729">
    <property type="component" value="Unassembled WGS sequence"/>
</dbReference>
<evidence type="ECO:0000313" key="1">
    <source>
        <dbReference type="EMBL" id="RAS54431.1"/>
    </source>
</evidence>
<dbReference type="Gene3D" id="1.10.150.400">
    <property type="match status" value="1"/>
</dbReference>
<dbReference type="InterPro" id="IPR036412">
    <property type="entry name" value="HAD-like_sf"/>
</dbReference>
<protein>
    <submittedName>
        <fullName evidence="1">Putative HAD superfamily hydrolase</fullName>
    </submittedName>
</protein>
<dbReference type="InterPro" id="IPR023214">
    <property type="entry name" value="HAD_sf"/>
</dbReference>
<name>A0A329DVM3_VIBDI</name>
<keyword evidence="1" id="KW-0378">Hydrolase</keyword>
<proteinExistence type="predicted"/>
<comment type="caution">
    <text evidence="1">The sequence shown here is derived from an EMBL/GenBank/DDBJ whole genome shotgun (WGS) entry which is preliminary data.</text>
</comment>
<evidence type="ECO:0000313" key="2">
    <source>
        <dbReference type="Proteomes" id="UP000248729"/>
    </source>
</evidence>
<accession>A0A329DVM3</accession>
<dbReference type="GO" id="GO:0016787">
    <property type="term" value="F:hydrolase activity"/>
    <property type="evidence" value="ECO:0007669"/>
    <property type="project" value="UniProtKB-KW"/>
</dbReference>
<dbReference type="RefSeq" id="WP_112404799.1">
    <property type="nucleotide sequence ID" value="NZ_QLTR01000050.1"/>
</dbReference>
<dbReference type="Gene3D" id="3.40.50.1000">
    <property type="entry name" value="HAD superfamily/HAD-like"/>
    <property type="match status" value="1"/>
</dbReference>
<organism evidence="1 2">
    <name type="scientific">Vibrio diazotrophicus</name>
    <dbReference type="NCBI Taxonomy" id="685"/>
    <lineage>
        <taxon>Bacteria</taxon>
        <taxon>Pseudomonadati</taxon>
        <taxon>Pseudomonadota</taxon>
        <taxon>Gammaproteobacteria</taxon>
        <taxon>Vibrionales</taxon>
        <taxon>Vibrionaceae</taxon>
        <taxon>Vibrio</taxon>
    </lineage>
</organism>
<gene>
    <name evidence="1" type="ORF">DET48_1503</name>
</gene>
<sequence>MKLLSLDVWDTLIRREVYQEYPKLYTMNVLLFKYRSSIDFEFRCKHKLYKKRIDVESQLVQSNAEQDGEYDIYDVFSILLQEVTNLIETDSVVEELVLTEVRYEKSYTYPDPTIKKFISNIERDKTVFISDFYMNSEKILDILASNGMIALTNSGFSSCAAGCNKRSTKLFKFVHEQLEIGSENHTHIGDHELSDYVKPKSLGVSAIHYWPETESKKRAINEKHWYSREALLRDLLSGANDRFNSESSLSIKITPLLVGFLLNIAEHAISNKIEFIGFCTREGEFFHQLWKELFPDETLFGVRLPETGVVEVSRMSTFAPTITEVTTEQMQRMWSLFKTQSVSTMLASLNVRTELVEHILDKYEIDPDFDYSDLASNQTILDLFKDREFCHIIETHCSEQNILIKDYLGTKFKNSKKVAIVDIGWRGTIQDNICKLFPEVEFFGFYLGLYKFINNQESNSTKSGYCFDLNLDSSEEGLIEDVSIYEMLFNSPNGTVVGYKLDDGKAIAEKYISQEENKTYFDFSQTLQKSISTQFCYWMKVVDKYILDSSEFKPVAQSVLTQISKEPEKSLLIARSNLHHNETFGLGRFLSGSRPPSYYTIFSSPVSRKSRKELVDFYRSHKWPQSIDIIEESSWFKKKILVSILKGVKLAIRLKVNITQR</sequence>
<dbReference type="AlphaFoldDB" id="A0A329DVM3"/>
<dbReference type="EMBL" id="QLTR01000050">
    <property type="protein sequence ID" value="RAS54431.1"/>
    <property type="molecule type" value="Genomic_DNA"/>
</dbReference>
<reference evidence="1 2" key="1">
    <citation type="submission" date="2018-06" db="EMBL/GenBank/DDBJ databases">
        <title>Freshwater and sediment microbial communities from various areas in North America, analyzing microbe dynamics in response to fracking.</title>
        <authorList>
            <person name="Lamendella R."/>
        </authorList>
    </citation>
    <scope>NUCLEOTIDE SEQUENCE [LARGE SCALE GENOMIC DNA]</scope>
    <source>
        <strain evidence="1 2">99A</strain>
    </source>
</reference>
<dbReference type="SUPFAM" id="SSF56784">
    <property type="entry name" value="HAD-like"/>
    <property type="match status" value="1"/>
</dbReference>